<name>A0ABP5F0U9_9ACTN</name>
<dbReference type="Gene3D" id="2.60.200.40">
    <property type="match status" value="1"/>
</dbReference>
<dbReference type="RefSeq" id="WP_344663513.1">
    <property type="nucleotide sequence ID" value="NZ_BAAAQN010000001.1"/>
</dbReference>
<evidence type="ECO:0000259" key="1">
    <source>
        <dbReference type="PROSITE" id="PS50146"/>
    </source>
</evidence>
<proteinExistence type="predicted"/>
<feature type="domain" description="DAGKc" evidence="1">
    <location>
        <begin position="50"/>
        <end position="130"/>
    </location>
</feature>
<dbReference type="PANTHER" id="PTHR30492:SF0">
    <property type="entry name" value="METHYLGLYOXAL SYNTHASE"/>
    <property type="match status" value="1"/>
</dbReference>
<sequence length="300" mass="31146">MESVAVVAHEDKLATLPGTDPRELLRAALAARGEPPPRCYATTARDSGGEATRAALAAGARLVVVCGGDGTVSACAAVLAGTGVPMAVIPAGTGNLVAGNLGIPKDPAAAVEIALNGVDRPIDVGRMTEGVVVGMAGLGLDAAMVQDAPRSLKRRLGWPAYLVSLTRHLADRGFTIAVEVDGHSTQYRHVRAVVIGNLGALHGSLTLFPDAQADDGVLRVAILAPRSLFGWLVVATRLLRKRGRNGGSVQRLHGQRIFINGSRELRRESDGEALADGFGLDVVVEPAALMVRSDRNRDGG</sequence>
<dbReference type="PROSITE" id="PS50146">
    <property type="entry name" value="DAGK"/>
    <property type="match status" value="1"/>
</dbReference>
<dbReference type="SUPFAM" id="SSF111331">
    <property type="entry name" value="NAD kinase/diacylglycerol kinase-like"/>
    <property type="match status" value="1"/>
</dbReference>
<dbReference type="InterPro" id="IPR017438">
    <property type="entry name" value="ATP-NAD_kinase_N"/>
</dbReference>
<dbReference type="PANTHER" id="PTHR30492">
    <property type="entry name" value="METHYLGLYOXAL SYNTHASE"/>
    <property type="match status" value="1"/>
</dbReference>
<dbReference type="InterPro" id="IPR016064">
    <property type="entry name" value="NAD/diacylglycerol_kinase_sf"/>
</dbReference>
<dbReference type="InterPro" id="IPR001206">
    <property type="entry name" value="Diacylglycerol_kinase_cat_dom"/>
</dbReference>
<protein>
    <recommendedName>
        <fullName evidence="1">DAGKc domain-containing protein</fullName>
    </recommendedName>
</protein>
<organism evidence="2 3">
    <name type="scientific">Catenulispora yoronensis</name>
    <dbReference type="NCBI Taxonomy" id="450799"/>
    <lineage>
        <taxon>Bacteria</taxon>
        <taxon>Bacillati</taxon>
        <taxon>Actinomycetota</taxon>
        <taxon>Actinomycetes</taxon>
        <taxon>Catenulisporales</taxon>
        <taxon>Catenulisporaceae</taxon>
        <taxon>Catenulispora</taxon>
    </lineage>
</organism>
<accession>A0ABP5F0U9</accession>
<dbReference type="InterPro" id="IPR004363">
    <property type="entry name" value="Methylgl_synth"/>
</dbReference>
<dbReference type="Proteomes" id="UP001500751">
    <property type="component" value="Unassembled WGS sequence"/>
</dbReference>
<dbReference type="Gene3D" id="3.40.50.10330">
    <property type="entry name" value="Probable inorganic polyphosphate/atp-NAD kinase, domain 1"/>
    <property type="match status" value="1"/>
</dbReference>
<dbReference type="EMBL" id="BAAAQN010000001">
    <property type="protein sequence ID" value="GAA2011402.1"/>
    <property type="molecule type" value="Genomic_DNA"/>
</dbReference>
<keyword evidence="3" id="KW-1185">Reference proteome</keyword>
<gene>
    <name evidence="2" type="ORF">GCM10009839_01860</name>
</gene>
<dbReference type="Pfam" id="PF19279">
    <property type="entry name" value="YegS_C"/>
    <property type="match status" value="1"/>
</dbReference>
<evidence type="ECO:0000313" key="3">
    <source>
        <dbReference type="Proteomes" id="UP001500751"/>
    </source>
</evidence>
<evidence type="ECO:0000313" key="2">
    <source>
        <dbReference type="EMBL" id="GAA2011402.1"/>
    </source>
</evidence>
<dbReference type="InterPro" id="IPR045540">
    <property type="entry name" value="YegS/DAGK_C"/>
</dbReference>
<dbReference type="Pfam" id="PF00781">
    <property type="entry name" value="DAGK_cat"/>
    <property type="match status" value="1"/>
</dbReference>
<reference evidence="3" key="1">
    <citation type="journal article" date="2019" name="Int. J. Syst. Evol. Microbiol.">
        <title>The Global Catalogue of Microorganisms (GCM) 10K type strain sequencing project: providing services to taxonomists for standard genome sequencing and annotation.</title>
        <authorList>
            <consortium name="The Broad Institute Genomics Platform"/>
            <consortium name="The Broad Institute Genome Sequencing Center for Infectious Disease"/>
            <person name="Wu L."/>
            <person name="Ma J."/>
        </authorList>
    </citation>
    <scope>NUCLEOTIDE SEQUENCE [LARGE SCALE GENOMIC DNA]</scope>
    <source>
        <strain evidence="3">JCM 16014</strain>
    </source>
</reference>
<dbReference type="SMART" id="SM00046">
    <property type="entry name" value="DAGKc"/>
    <property type="match status" value="1"/>
</dbReference>
<comment type="caution">
    <text evidence="2">The sequence shown here is derived from an EMBL/GenBank/DDBJ whole genome shotgun (WGS) entry which is preliminary data.</text>
</comment>